<evidence type="ECO:0000313" key="2">
    <source>
        <dbReference type="EMBL" id="TRZ13196.1"/>
    </source>
</evidence>
<dbReference type="EMBL" id="SWJQ01000530">
    <property type="protein sequence ID" value="TRZ13196.1"/>
    <property type="molecule type" value="Genomic_DNA"/>
</dbReference>
<accession>A0A8K1G7X0</accession>
<feature type="region of interest" description="Disordered" evidence="1">
    <location>
        <begin position="165"/>
        <end position="204"/>
    </location>
</feature>
<feature type="compositionally biased region" description="Polar residues" evidence="1">
    <location>
        <begin position="180"/>
        <end position="192"/>
    </location>
</feature>
<dbReference type="OrthoDB" id="276744at2759"/>
<gene>
    <name evidence="2" type="ORF">HGM15179_013910</name>
</gene>
<proteinExistence type="predicted"/>
<dbReference type="Proteomes" id="UP000796761">
    <property type="component" value="Unassembled WGS sequence"/>
</dbReference>
<name>A0A8K1G7X0_9PASS</name>
<dbReference type="AlphaFoldDB" id="A0A8K1G7X0"/>
<evidence type="ECO:0000313" key="3">
    <source>
        <dbReference type="Proteomes" id="UP000796761"/>
    </source>
</evidence>
<organism evidence="2 3">
    <name type="scientific">Zosterops borbonicus</name>
    <dbReference type="NCBI Taxonomy" id="364589"/>
    <lineage>
        <taxon>Eukaryota</taxon>
        <taxon>Metazoa</taxon>
        <taxon>Chordata</taxon>
        <taxon>Craniata</taxon>
        <taxon>Vertebrata</taxon>
        <taxon>Euteleostomi</taxon>
        <taxon>Archelosauria</taxon>
        <taxon>Archosauria</taxon>
        <taxon>Dinosauria</taxon>
        <taxon>Saurischia</taxon>
        <taxon>Theropoda</taxon>
        <taxon>Coelurosauria</taxon>
        <taxon>Aves</taxon>
        <taxon>Neognathae</taxon>
        <taxon>Neoaves</taxon>
        <taxon>Telluraves</taxon>
        <taxon>Australaves</taxon>
        <taxon>Passeriformes</taxon>
        <taxon>Sylvioidea</taxon>
        <taxon>Zosteropidae</taxon>
        <taxon>Zosterops</taxon>
    </lineage>
</organism>
<comment type="caution">
    <text evidence="2">The sequence shown here is derived from an EMBL/GenBank/DDBJ whole genome shotgun (WGS) entry which is preliminary data.</text>
</comment>
<keyword evidence="3" id="KW-1185">Reference proteome</keyword>
<protein>
    <submittedName>
        <fullName evidence="2">Uncharacterized protein</fullName>
    </submittedName>
</protein>
<evidence type="ECO:0000256" key="1">
    <source>
        <dbReference type="SAM" id="MobiDB-lite"/>
    </source>
</evidence>
<sequence>MLTRFITKYKWKHSPKEDKGITFMGNDIVIKAEQKQAHSERQFNYTQPTTESKVSRAVGSHRNLGDYQGRYASVCREGTPAKQELLANLVVLLHHAKFGAPYYKKDTEVLEQVQRRATALVKGLENESYNKWLRELGVFSLQKRRLRGDLITLYNQKEGVARYAGGIPSAVGPQWRRKATSGQDSPSASPPNDSEPEAVMTKGE</sequence>
<reference evidence="2" key="1">
    <citation type="submission" date="2019-04" db="EMBL/GenBank/DDBJ databases">
        <title>Genome assembly of Zosterops borbonicus 15179.</title>
        <authorList>
            <person name="Leroy T."/>
            <person name="Anselmetti Y."/>
            <person name="Tilak M.-K."/>
            <person name="Nabholz B."/>
        </authorList>
    </citation>
    <scope>NUCLEOTIDE SEQUENCE</scope>
    <source>
        <strain evidence="2">HGM_15179</strain>
        <tissue evidence="2">Muscle</tissue>
    </source>
</reference>